<dbReference type="Pfam" id="PF01520">
    <property type="entry name" value="Amidase_3"/>
    <property type="match status" value="1"/>
</dbReference>
<keyword evidence="1" id="KW-0378">Hydrolase</keyword>
<dbReference type="CDD" id="cd02696">
    <property type="entry name" value="MurNAc-LAA"/>
    <property type="match status" value="1"/>
</dbReference>
<dbReference type="GO" id="GO:0008745">
    <property type="term" value="F:N-acetylmuramoyl-L-alanine amidase activity"/>
    <property type="evidence" value="ECO:0007669"/>
    <property type="project" value="InterPro"/>
</dbReference>
<proteinExistence type="predicted"/>
<organism evidence="3 4">
    <name type="scientific">Candidatus Galacturonatibacter soehngenii</name>
    <dbReference type="NCBI Taxonomy" id="2307010"/>
    <lineage>
        <taxon>Bacteria</taxon>
        <taxon>Bacillati</taxon>
        <taxon>Bacillota</taxon>
        <taxon>Clostridia</taxon>
        <taxon>Lachnospirales</taxon>
        <taxon>Lachnospiraceae</taxon>
        <taxon>Candidatus Galacturonatibacter</taxon>
    </lineage>
</organism>
<dbReference type="InterPro" id="IPR050695">
    <property type="entry name" value="N-acetylmuramoyl_amidase_3"/>
</dbReference>
<comment type="caution">
    <text evidence="3">The sequence shown here is derived from an EMBL/GenBank/DDBJ whole genome shotgun (WGS) entry which is preliminary data.</text>
</comment>
<reference evidence="3 4" key="2">
    <citation type="submission" date="2020-02" db="EMBL/GenBank/DDBJ databases">
        <title>Candidatus Galacturonibacter soehngenii shows hetero-acetogenic catabolism of galacturonic acid but lacks a canonical carbon monoxide dehydrogenase/acetyl-CoA synthase complex.</title>
        <authorList>
            <person name="Diender M."/>
            <person name="Stouten G.R."/>
            <person name="Petersen J.F."/>
            <person name="Nielsen P.H."/>
            <person name="Dueholm M.S."/>
            <person name="Pronk J.T."/>
            <person name="Van Loosdrecht M.C.M."/>
        </authorList>
    </citation>
    <scope>NUCLEOTIDE SEQUENCE [LARGE SCALE GENOMIC DNA]</scope>
    <source>
        <strain evidence="3">GalUA</strain>
    </source>
</reference>
<dbReference type="SUPFAM" id="SSF53187">
    <property type="entry name" value="Zn-dependent exopeptidases"/>
    <property type="match status" value="1"/>
</dbReference>
<dbReference type="AlphaFoldDB" id="A0A7V7UDA2"/>
<protein>
    <submittedName>
        <fullName evidence="3">N-acetylmuramoyl-L-alanine amidase</fullName>
    </submittedName>
</protein>
<sequence length="253" mass="27466">MLRKNANLQRIGIATKWSKVIYQDVEGYIATEYLTTEEPSSSGAGHIVAIDAGHQAKGNSEQEPIGPGATQTKAKVASGTSGVVSGLAEYQLTLSVAMKVKQELLDRGYQVVMIRETNDVNLSNAKRAQIANESGAEAFVRIHANGSEDSNVHGLLTMCQTSANPYVGSYYEQSKRLSKMVLTECIATTNAADKGIIETDNMSGINWCNLPVTIIEMGFMTNKEEDALMATDEYQNKISIGIANGLDRFFENE</sequence>
<accession>A0A7V7UDA2</accession>
<dbReference type="GO" id="GO:0009253">
    <property type="term" value="P:peptidoglycan catabolic process"/>
    <property type="evidence" value="ECO:0007669"/>
    <property type="project" value="InterPro"/>
</dbReference>
<dbReference type="PANTHER" id="PTHR30404:SF0">
    <property type="entry name" value="N-ACETYLMURAMOYL-L-ALANINE AMIDASE AMIC"/>
    <property type="match status" value="1"/>
</dbReference>
<dbReference type="InterPro" id="IPR002508">
    <property type="entry name" value="MurNAc-LAA_cat"/>
</dbReference>
<feature type="domain" description="MurNAc-LAA" evidence="2">
    <location>
        <begin position="128"/>
        <end position="247"/>
    </location>
</feature>
<gene>
    <name evidence="3" type="ORF">F7O84_05755</name>
</gene>
<dbReference type="SMART" id="SM00646">
    <property type="entry name" value="Ami_3"/>
    <property type="match status" value="1"/>
</dbReference>
<dbReference type="PANTHER" id="PTHR30404">
    <property type="entry name" value="N-ACETYLMURAMOYL-L-ALANINE AMIDASE"/>
    <property type="match status" value="1"/>
</dbReference>
<evidence type="ECO:0000256" key="1">
    <source>
        <dbReference type="ARBA" id="ARBA00022801"/>
    </source>
</evidence>
<dbReference type="GO" id="GO:0030288">
    <property type="term" value="C:outer membrane-bounded periplasmic space"/>
    <property type="evidence" value="ECO:0007669"/>
    <property type="project" value="TreeGrafter"/>
</dbReference>
<dbReference type="OrthoDB" id="43070at2"/>
<evidence type="ECO:0000313" key="4">
    <source>
        <dbReference type="Proteomes" id="UP000461768"/>
    </source>
</evidence>
<reference evidence="3 4" key="1">
    <citation type="submission" date="2019-09" db="EMBL/GenBank/DDBJ databases">
        <authorList>
            <person name="Valk L.C."/>
        </authorList>
    </citation>
    <scope>NUCLEOTIDE SEQUENCE [LARGE SCALE GENOMIC DNA]</scope>
    <source>
        <strain evidence="3">GalUA</strain>
    </source>
</reference>
<dbReference type="Gene3D" id="3.40.630.40">
    <property type="entry name" value="Zn-dependent exopeptidases"/>
    <property type="match status" value="1"/>
</dbReference>
<keyword evidence="4" id="KW-1185">Reference proteome</keyword>
<dbReference type="Proteomes" id="UP000461768">
    <property type="component" value="Unassembled WGS sequence"/>
</dbReference>
<evidence type="ECO:0000259" key="2">
    <source>
        <dbReference type="SMART" id="SM00646"/>
    </source>
</evidence>
<name>A0A7V7UDA2_9FIRM</name>
<evidence type="ECO:0000313" key="3">
    <source>
        <dbReference type="EMBL" id="KAB1440222.1"/>
    </source>
</evidence>
<dbReference type="EMBL" id="WAGX01000004">
    <property type="protein sequence ID" value="KAB1440222.1"/>
    <property type="molecule type" value="Genomic_DNA"/>
</dbReference>